<keyword evidence="6 7" id="KW-0482">Metalloprotease</keyword>
<keyword evidence="2 7" id="KW-0645">Protease</keyword>
<dbReference type="Proteomes" id="UP001144673">
    <property type="component" value="Chromosome 6"/>
</dbReference>
<keyword evidence="3 7" id="KW-0479">Metal-binding</keyword>
<dbReference type="RefSeq" id="XP_056054989.1">
    <property type="nucleotide sequence ID" value="XM_056197998.1"/>
</dbReference>
<evidence type="ECO:0000256" key="3">
    <source>
        <dbReference type="ARBA" id="ARBA00022723"/>
    </source>
</evidence>
<evidence type="ECO:0000259" key="8">
    <source>
        <dbReference type="Pfam" id="PF01432"/>
    </source>
</evidence>
<dbReference type="InterPro" id="IPR024077">
    <property type="entry name" value="Neurolysin/TOP_dom2"/>
</dbReference>
<evidence type="ECO:0000313" key="9">
    <source>
        <dbReference type="EMBL" id="KAJ4154865.1"/>
    </source>
</evidence>
<comment type="caution">
    <text evidence="9">The sequence shown here is derived from an EMBL/GenBank/DDBJ whole genome shotgun (WGS) entry which is preliminary data.</text>
</comment>
<dbReference type="InterPro" id="IPR045090">
    <property type="entry name" value="Pept_M3A_M3B"/>
</dbReference>
<dbReference type="InterPro" id="IPR024080">
    <property type="entry name" value="Neurolysin/TOP_N"/>
</dbReference>
<keyword evidence="10" id="KW-1185">Reference proteome</keyword>
<protein>
    <recommendedName>
        <fullName evidence="8">Peptidase M3A/M3B catalytic domain-containing protein</fullName>
    </recommendedName>
</protein>
<dbReference type="GO" id="GO:0046872">
    <property type="term" value="F:metal ion binding"/>
    <property type="evidence" value="ECO:0007669"/>
    <property type="project" value="UniProtKB-UniRule"/>
</dbReference>
<dbReference type="PANTHER" id="PTHR11804">
    <property type="entry name" value="PROTEASE M3 THIMET OLIGOPEPTIDASE-RELATED"/>
    <property type="match status" value="1"/>
</dbReference>
<dbReference type="KEGG" id="amus:LMH87_000139"/>
<reference evidence="9" key="1">
    <citation type="journal article" date="2023" name="Access Microbiol">
        <title>De-novo genome assembly for Akanthomyces muscarius, a biocontrol agent of insect agricultural pests.</title>
        <authorList>
            <person name="Erdos Z."/>
            <person name="Studholme D.J."/>
            <person name="Raymond B."/>
            <person name="Sharma M."/>
        </authorList>
    </citation>
    <scope>NUCLEOTIDE SEQUENCE</scope>
    <source>
        <strain evidence="9">Ve6</strain>
    </source>
</reference>
<feature type="domain" description="Peptidase M3A/M3B catalytic" evidence="8">
    <location>
        <begin position="214"/>
        <end position="696"/>
    </location>
</feature>
<dbReference type="GO" id="GO:0006518">
    <property type="term" value="P:peptide metabolic process"/>
    <property type="evidence" value="ECO:0007669"/>
    <property type="project" value="TreeGrafter"/>
</dbReference>
<accession>A0A9W8UNI9</accession>
<proteinExistence type="inferred from homology"/>
<keyword evidence="5 7" id="KW-0862">Zinc</keyword>
<evidence type="ECO:0000313" key="10">
    <source>
        <dbReference type="Proteomes" id="UP001144673"/>
    </source>
</evidence>
<dbReference type="Gene3D" id="1.20.1050.40">
    <property type="entry name" value="Endopeptidase. Chain P, domain 1"/>
    <property type="match status" value="1"/>
</dbReference>
<evidence type="ECO:0000256" key="4">
    <source>
        <dbReference type="ARBA" id="ARBA00022801"/>
    </source>
</evidence>
<dbReference type="GO" id="GO:0005758">
    <property type="term" value="C:mitochondrial intermembrane space"/>
    <property type="evidence" value="ECO:0007669"/>
    <property type="project" value="TreeGrafter"/>
</dbReference>
<organism evidence="9 10">
    <name type="scientific">Akanthomyces muscarius</name>
    <name type="common">Entomopathogenic fungus</name>
    <name type="synonym">Lecanicillium muscarium</name>
    <dbReference type="NCBI Taxonomy" id="2231603"/>
    <lineage>
        <taxon>Eukaryota</taxon>
        <taxon>Fungi</taxon>
        <taxon>Dikarya</taxon>
        <taxon>Ascomycota</taxon>
        <taxon>Pezizomycotina</taxon>
        <taxon>Sordariomycetes</taxon>
        <taxon>Hypocreomycetidae</taxon>
        <taxon>Hypocreales</taxon>
        <taxon>Cordycipitaceae</taxon>
        <taxon>Akanthomyces</taxon>
    </lineage>
</organism>
<comment type="cofactor">
    <cofactor evidence="7">
        <name>Zn(2+)</name>
        <dbReference type="ChEBI" id="CHEBI:29105"/>
    </cofactor>
    <text evidence="7">Binds 1 zinc ion.</text>
</comment>
<keyword evidence="4 7" id="KW-0378">Hydrolase</keyword>
<dbReference type="GeneID" id="80887298"/>
<dbReference type="GO" id="GO:0004222">
    <property type="term" value="F:metalloendopeptidase activity"/>
    <property type="evidence" value="ECO:0007669"/>
    <property type="project" value="InterPro"/>
</dbReference>
<evidence type="ECO:0000256" key="7">
    <source>
        <dbReference type="RuleBase" id="RU003435"/>
    </source>
</evidence>
<gene>
    <name evidence="9" type="ORF">LMH87_000139</name>
</gene>
<comment type="similarity">
    <text evidence="1 7">Belongs to the peptidase M3 family.</text>
</comment>
<dbReference type="Gene3D" id="1.10.1370.10">
    <property type="entry name" value="Neurolysin, domain 3"/>
    <property type="match status" value="1"/>
</dbReference>
<dbReference type="PANTHER" id="PTHR11804:SF84">
    <property type="entry name" value="SACCHAROLYSIN"/>
    <property type="match status" value="1"/>
</dbReference>
<evidence type="ECO:0000256" key="5">
    <source>
        <dbReference type="ARBA" id="ARBA00022833"/>
    </source>
</evidence>
<evidence type="ECO:0000256" key="6">
    <source>
        <dbReference type="ARBA" id="ARBA00023049"/>
    </source>
</evidence>
<dbReference type="SUPFAM" id="SSF55486">
    <property type="entry name" value="Metalloproteases ('zincins'), catalytic domain"/>
    <property type="match status" value="1"/>
</dbReference>
<dbReference type="Pfam" id="PF01432">
    <property type="entry name" value="Peptidase_M3"/>
    <property type="match status" value="1"/>
</dbReference>
<dbReference type="AlphaFoldDB" id="A0A9W8UNI9"/>
<dbReference type="CDD" id="cd06455">
    <property type="entry name" value="M3A_TOP"/>
    <property type="match status" value="1"/>
</dbReference>
<dbReference type="InterPro" id="IPR024079">
    <property type="entry name" value="MetalloPept_cat_dom_sf"/>
</dbReference>
<dbReference type="InterPro" id="IPR001567">
    <property type="entry name" value="Pept_M3A_M3B_dom"/>
</dbReference>
<dbReference type="GO" id="GO:0006508">
    <property type="term" value="P:proteolysis"/>
    <property type="evidence" value="ECO:0007669"/>
    <property type="project" value="UniProtKB-KW"/>
</dbReference>
<name>A0A9W8UNI9_AKAMU</name>
<evidence type="ECO:0000256" key="1">
    <source>
        <dbReference type="ARBA" id="ARBA00006040"/>
    </source>
</evidence>
<dbReference type="EMBL" id="JAJHUN010000007">
    <property type="protein sequence ID" value="KAJ4154865.1"/>
    <property type="molecule type" value="Genomic_DNA"/>
</dbReference>
<dbReference type="Gene3D" id="3.40.390.10">
    <property type="entry name" value="Collagenase (Catalytic Domain)"/>
    <property type="match status" value="1"/>
</dbReference>
<sequence>MATRQPPQPPIDFEISPSFFEKEATELIAATTRVYDRVAAIPPEDATFANAILPLLHDEDARSQHADWLAWLRSTSPEQTIRDASLQFFQTMTDAANQHCARQDVFRVVDAVWRKQLQEPLDQESQLCLERIRHEFIELGLGLEDPTARARVGEIQAALPKLTREFISNLDNDASGIWLTLDELKGVPQHTLNRWKADGDKRWVDRRLPNINAVLKSAESAETRRKAWLDYENRVAGKNDVLLKEILLLRHELARLLGLKNWAEYREPYRLVSTAEALQFLQNFQDSLVDVGRHDVASLESIKEKHLIEQGIAVSEESKRLFLWDKQYYTERAIQSSFHVDTDKAAEYFPFTGCLSRLLALFSALFSISIEPARVSTWHSDVHAFTVWSRDTQADPDDDAFIGYLYLDPFPRDHKYGHKGTICIRSAFVRPDGTRNHPVSVVVTNYTPPDPSGRRPSLLKPHETVSLFHELGHALHHLLARSAHRRTHSRAMPRDFVEVPSVMLEHVFWSPEVVRTISGHYEDEEERLPEALLAGLLRSRWAHKSLADAANLLLSVFDMRIHTPGSLEEIRDMNMASGFNKLRRELGQIGGPEELGLGWDAAKSFCRFRFPIGYAASYYAYVLSHAYSYDIFETKLRPYMPTKRAATVEELVSKELRDEFDRYRRVILEPGSNIRSLNNLLAGYLGREPSSVPYMEMIKSSMNL</sequence>
<evidence type="ECO:0000256" key="2">
    <source>
        <dbReference type="ARBA" id="ARBA00022670"/>
    </source>
</evidence>